<protein>
    <submittedName>
        <fullName evidence="1">Uncharacterized protein</fullName>
    </submittedName>
</protein>
<dbReference type="EMBL" id="JACCKX010000001">
    <property type="protein sequence ID" value="NZA00855.1"/>
    <property type="molecule type" value="Genomic_DNA"/>
</dbReference>
<organism evidence="1 2">
    <name type="scientific">Ottowia beijingensis</name>
    <dbReference type="NCBI Taxonomy" id="1207057"/>
    <lineage>
        <taxon>Bacteria</taxon>
        <taxon>Pseudomonadati</taxon>
        <taxon>Pseudomonadota</taxon>
        <taxon>Betaproteobacteria</taxon>
        <taxon>Burkholderiales</taxon>
        <taxon>Comamonadaceae</taxon>
        <taxon>Ottowia</taxon>
    </lineage>
</organism>
<comment type="caution">
    <text evidence="1">The sequence shown here is derived from an EMBL/GenBank/DDBJ whole genome shotgun (WGS) entry which is preliminary data.</text>
</comment>
<dbReference type="AlphaFoldDB" id="A0A853IPQ5"/>
<proteinExistence type="predicted"/>
<dbReference type="Proteomes" id="UP000589716">
    <property type="component" value="Unassembled WGS sequence"/>
</dbReference>
<dbReference type="RefSeq" id="WP_180549390.1">
    <property type="nucleotide sequence ID" value="NZ_JACCKX010000001.1"/>
</dbReference>
<sequence length="77" mass="8583">MPRLLQVNTAGAWKHVQTIRSGQPDSASDLANAKAAVVLLAVTTDEQVSWRIVDRRPGAEDEVIARWDRKSGWRSRS</sequence>
<reference evidence="1 2" key="1">
    <citation type="submission" date="2020-07" db="EMBL/GenBank/DDBJ databases">
        <authorList>
            <person name="Maaloum M."/>
        </authorList>
    </citation>
    <scope>NUCLEOTIDE SEQUENCE [LARGE SCALE GENOMIC DNA]</scope>
    <source>
        <strain evidence="1 2">GCS-AN-3</strain>
    </source>
</reference>
<accession>A0A853IPQ5</accession>
<gene>
    <name evidence="1" type="ORF">H0I39_01970</name>
</gene>
<evidence type="ECO:0000313" key="2">
    <source>
        <dbReference type="Proteomes" id="UP000589716"/>
    </source>
</evidence>
<evidence type="ECO:0000313" key="1">
    <source>
        <dbReference type="EMBL" id="NZA00855.1"/>
    </source>
</evidence>
<name>A0A853IPQ5_9BURK</name>
<keyword evidence="2" id="KW-1185">Reference proteome</keyword>